<name>A0A482VZU8_ASBVE</name>
<dbReference type="Proteomes" id="UP000292052">
    <property type="component" value="Unassembled WGS sequence"/>
</dbReference>
<keyword evidence="2" id="KW-1185">Reference proteome</keyword>
<protein>
    <submittedName>
        <fullName evidence="1">Uncharacterized protein</fullName>
    </submittedName>
</protein>
<dbReference type="AlphaFoldDB" id="A0A482VZU8"/>
<sequence length="144" mass="17156">MFIAESYLRNGHLVDGVWHYSKFKPVLLNSANNFLIQLDRLIVKNSDRPKKRTDQVMENVRQIMEEALQISVHRLSQQVELSPATCRNILNKNIHLYPYRLQVVHQLREVDLPVHVEYYQRHDYEIVDGYFNKTVPLHTLHIRP</sequence>
<proteinExistence type="predicted"/>
<dbReference type="EMBL" id="QDEB01044575">
    <property type="protein sequence ID" value="RZC38296.1"/>
    <property type="molecule type" value="Genomic_DNA"/>
</dbReference>
<evidence type="ECO:0000313" key="1">
    <source>
        <dbReference type="EMBL" id="RZC38296.1"/>
    </source>
</evidence>
<comment type="caution">
    <text evidence="1">The sequence shown here is derived from an EMBL/GenBank/DDBJ whole genome shotgun (WGS) entry which is preliminary data.</text>
</comment>
<dbReference type="OrthoDB" id="8026786at2759"/>
<accession>A0A482VZU8</accession>
<organism evidence="1 2">
    <name type="scientific">Asbolus verrucosus</name>
    <name type="common">Desert ironclad beetle</name>
    <dbReference type="NCBI Taxonomy" id="1661398"/>
    <lineage>
        <taxon>Eukaryota</taxon>
        <taxon>Metazoa</taxon>
        <taxon>Ecdysozoa</taxon>
        <taxon>Arthropoda</taxon>
        <taxon>Hexapoda</taxon>
        <taxon>Insecta</taxon>
        <taxon>Pterygota</taxon>
        <taxon>Neoptera</taxon>
        <taxon>Endopterygota</taxon>
        <taxon>Coleoptera</taxon>
        <taxon>Polyphaga</taxon>
        <taxon>Cucujiformia</taxon>
        <taxon>Tenebrionidae</taxon>
        <taxon>Pimeliinae</taxon>
        <taxon>Asbolus</taxon>
    </lineage>
</organism>
<evidence type="ECO:0000313" key="2">
    <source>
        <dbReference type="Proteomes" id="UP000292052"/>
    </source>
</evidence>
<gene>
    <name evidence="1" type="ORF">BDFB_006802</name>
</gene>
<reference evidence="1 2" key="1">
    <citation type="submission" date="2017-03" db="EMBL/GenBank/DDBJ databases">
        <title>Genome of the blue death feigning beetle - Asbolus verrucosus.</title>
        <authorList>
            <person name="Rider S.D."/>
        </authorList>
    </citation>
    <scope>NUCLEOTIDE SEQUENCE [LARGE SCALE GENOMIC DNA]</scope>
    <source>
        <strain evidence="1">Butters</strain>
        <tissue evidence="1">Head and leg muscle</tissue>
    </source>
</reference>